<evidence type="ECO:0000313" key="2">
    <source>
        <dbReference type="Proteomes" id="UP001164539"/>
    </source>
</evidence>
<dbReference type="EMBL" id="CM051399">
    <property type="protein sequence ID" value="KAJ4716055.1"/>
    <property type="molecule type" value="Genomic_DNA"/>
</dbReference>
<sequence length="96" mass="10649">MRNSRYVVYQHGCGLESCNIICPDIISSAYCGCYACALRVKKDFQPAGLFVRPLACVAFRNLAFCWPPTLALAAIAKCIAKFVFWVLKIKGNGLLR</sequence>
<comment type="caution">
    <text evidence="1">The sequence shown here is derived from an EMBL/GenBank/DDBJ whole genome shotgun (WGS) entry which is preliminary data.</text>
</comment>
<name>A0ACC1Y0J7_MELAZ</name>
<proteinExistence type="predicted"/>
<gene>
    <name evidence="1" type="ORF">OWV82_011125</name>
</gene>
<organism evidence="1 2">
    <name type="scientific">Melia azedarach</name>
    <name type="common">Chinaberry tree</name>
    <dbReference type="NCBI Taxonomy" id="155640"/>
    <lineage>
        <taxon>Eukaryota</taxon>
        <taxon>Viridiplantae</taxon>
        <taxon>Streptophyta</taxon>
        <taxon>Embryophyta</taxon>
        <taxon>Tracheophyta</taxon>
        <taxon>Spermatophyta</taxon>
        <taxon>Magnoliopsida</taxon>
        <taxon>eudicotyledons</taxon>
        <taxon>Gunneridae</taxon>
        <taxon>Pentapetalae</taxon>
        <taxon>rosids</taxon>
        <taxon>malvids</taxon>
        <taxon>Sapindales</taxon>
        <taxon>Meliaceae</taxon>
        <taxon>Melia</taxon>
    </lineage>
</organism>
<accession>A0ACC1Y0J7</accession>
<reference evidence="1 2" key="1">
    <citation type="journal article" date="2023" name="Science">
        <title>Complex scaffold remodeling in plant triterpene biosynthesis.</title>
        <authorList>
            <person name="De La Pena R."/>
            <person name="Hodgson H."/>
            <person name="Liu J.C."/>
            <person name="Stephenson M.J."/>
            <person name="Martin A.C."/>
            <person name="Owen C."/>
            <person name="Harkess A."/>
            <person name="Leebens-Mack J."/>
            <person name="Jimenez L.E."/>
            <person name="Osbourn A."/>
            <person name="Sattely E.S."/>
        </authorList>
    </citation>
    <scope>NUCLEOTIDE SEQUENCE [LARGE SCALE GENOMIC DNA]</scope>
    <source>
        <strain evidence="2">cv. JPN11</strain>
        <tissue evidence="1">Leaf</tissue>
    </source>
</reference>
<evidence type="ECO:0000313" key="1">
    <source>
        <dbReference type="EMBL" id="KAJ4716055.1"/>
    </source>
</evidence>
<protein>
    <submittedName>
        <fullName evidence="1">Uncharacterized protein</fullName>
    </submittedName>
</protein>
<dbReference type="Proteomes" id="UP001164539">
    <property type="component" value="Chromosome 6"/>
</dbReference>
<keyword evidence="2" id="KW-1185">Reference proteome</keyword>